<protein>
    <submittedName>
        <fullName evidence="2">Uncharacterized protein</fullName>
    </submittedName>
</protein>
<feature type="region of interest" description="Disordered" evidence="1">
    <location>
        <begin position="1"/>
        <end position="164"/>
    </location>
</feature>
<evidence type="ECO:0000256" key="1">
    <source>
        <dbReference type="SAM" id="MobiDB-lite"/>
    </source>
</evidence>
<feature type="compositionally biased region" description="Polar residues" evidence="1">
    <location>
        <begin position="1"/>
        <end position="26"/>
    </location>
</feature>
<gene>
    <name evidence="2" type="ORF">HPHI1048_LOCUS19865</name>
</gene>
<evidence type="ECO:0000313" key="2">
    <source>
        <dbReference type="EMBL" id="CAD8501396.1"/>
    </source>
</evidence>
<sequence length="315" mass="34637">MASCTLTRQVSYTGMRSNPSSQNSRECSPAPDHEKSVGSPLRRRQCATKYSAAKEVDTDDEKENIPNSDPDSQESYSSLRQHFGRKDTNTLSNEKGGNENENVSDSENERDQSLKSSKALQGEADEANDADKDTSVVEETPPKASNKASPVKEPEAPLPLNIGEGLVQPTDISALEPSTDWTSDVPSIANIMEKVQGINETAQDIGVRSLKLQSEINTVKRIVSSRDEINAEHENLLKSRDAEISELAKCKSEFEAAAANLKRAQEKFDEGEILRSATKFRKQQIDSTIADARARVSESLKSLQDIVYSIFGKNM</sequence>
<feature type="compositionally biased region" description="Polar residues" evidence="1">
    <location>
        <begin position="65"/>
        <end position="80"/>
    </location>
</feature>
<name>A0A7S0F210_9CRYP</name>
<reference evidence="2" key="1">
    <citation type="submission" date="2021-01" db="EMBL/GenBank/DDBJ databases">
        <authorList>
            <person name="Corre E."/>
            <person name="Pelletier E."/>
            <person name="Niang G."/>
            <person name="Scheremetjew M."/>
            <person name="Finn R."/>
            <person name="Kale V."/>
            <person name="Holt S."/>
            <person name="Cochrane G."/>
            <person name="Meng A."/>
            <person name="Brown T."/>
            <person name="Cohen L."/>
        </authorList>
    </citation>
    <scope>NUCLEOTIDE SEQUENCE</scope>
    <source>
        <strain evidence="2">CCMP325</strain>
    </source>
</reference>
<dbReference type="AlphaFoldDB" id="A0A7S0F210"/>
<organism evidence="2">
    <name type="scientific">Hanusia phi</name>
    <dbReference type="NCBI Taxonomy" id="3032"/>
    <lineage>
        <taxon>Eukaryota</taxon>
        <taxon>Cryptophyceae</taxon>
        <taxon>Pyrenomonadales</taxon>
        <taxon>Geminigeraceae</taxon>
        <taxon>Hanusia</taxon>
    </lineage>
</organism>
<accession>A0A7S0F210</accession>
<proteinExistence type="predicted"/>
<dbReference type="EMBL" id="HBEO01029286">
    <property type="protein sequence ID" value="CAD8501396.1"/>
    <property type="molecule type" value="Transcribed_RNA"/>
</dbReference>